<organism evidence="5 6">
    <name type="scientific">Halospeciosus flavus</name>
    <dbReference type="NCBI Taxonomy" id="3032283"/>
    <lineage>
        <taxon>Archaea</taxon>
        <taxon>Methanobacteriati</taxon>
        <taxon>Methanobacteriota</taxon>
        <taxon>Stenosarchaea group</taxon>
        <taxon>Halobacteria</taxon>
        <taxon>Halobacteriales</taxon>
        <taxon>Halobacteriaceae</taxon>
        <taxon>Halospeciosus</taxon>
    </lineage>
</organism>
<dbReference type="PANTHER" id="PTHR12814">
    <property type="entry name" value="RNA-BINDING PROTEIN NOB1"/>
    <property type="match status" value="1"/>
</dbReference>
<dbReference type="PANTHER" id="PTHR12814:SF2">
    <property type="entry name" value="RNA-BINDING PROTEIN NOB1"/>
    <property type="match status" value="1"/>
</dbReference>
<evidence type="ECO:0000313" key="5">
    <source>
        <dbReference type="EMBL" id="MFC7201368.1"/>
    </source>
</evidence>
<dbReference type="GO" id="GO:0046872">
    <property type="term" value="F:metal ion binding"/>
    <property type="evidence" value="ECO:0007669"/>
    <property type="project" value="UniProtKB-KW"/>
</dbReference>
<dbReference type="CDD" id="cd09876">
    <property type="entry name" value="PIN_Nob1-like"/>
    <property type="match status" value="1"/>
</dbReference>
<dbReference type="SUPFAM" id="SSF88723">
    <property type="entry name" value="PIN domain-like"/>
    <property type="match status" value="1"/>
</dbReference>
<keyword evidence="1" id="KW-0540">Nuclease</keyword>
<evidence type="ECO:0000256" key="2">
    <source>
        <dbReference type="ARBA" id="ARBA00022723"/>
    </source>
</evidence>
<dbReference type="InterPro" id="IPR039907">
    <property type="entry name" value="NOB1"/>
</dbReference>
<protein>
    <submittedName>
        <fullName evidence="5">NOB1 family endonuclease</fullName>
    </submittedName>
</protein>
<dbReference type="GO" id="GO:0016787">
    <property type="term" value="F:hydrolase activity"/>
    <property type="evidence" value="ECO:0007669"/>
    <property type="project" value="UniProtKB-KW"/>
</dbReference>
<dbReference type="EMBL" id="JBHTAR010000011">
    <property type="protein sequence ID" value="MFC7201368.1"/>
    <property type="molecule type" value="Genomic_DNA"/>
</dbReference>
<keyword evidence="3" id="KW-0378">Hydrolase</keyword>
<dbReference type="AlphaFoldDB" id="A0ABD5Z8H6"/>
<keyword evidence="6" id="KW-1185">Reference proteome</keyword>
<name>A0ABD5Z8H6_9EURY</name>
<dbReference type="Proteomes" id="UP001596447">
    <property type="component" value="Unassembled WGS sequence"/>
</dbReference>
<dbReference type="Pfam" id="PF17146">
    <property type="entry name" value="PIN_6"/>
    <property type="match status" value="1"/>
</dbReference>
<dbReference type="InterPro" id="IPR033411">
    <property type="entry name" value="Ribonuclease_PIN"/>
</dbReference>
<reference evidence="5 6" key="1">
    <citation type="journal article" date="2019" name="Int. J. Syst. Evol. Microbiol.">
        <title>The Global Catalogue of Microorganisms (GCM) 10K type strain sequencing project: providing services to taxonomists for standard genome sequencing and annotation.</title>
        <authorList>
            <consortium name="The Broad Institute Genomics Platform"/>
            <consortium name="The Broad Institute Genome Sequencing Center for Infectious Disease"/>
            <person name="Wu L."/>
            <person name="Ma J."/>
        </authorList>
    </citation>
    <scope>NUCLEOTIDE SEQUENCE [LARGE SCALE GENOMIC DNA]</scope>
    <source>
        <strain evidence="5 6">XZGYJ-43</strain>
    </source>
</reference>
<feature type="domain" description="Ribonuclease PIN" evidence="4">
    <location>
        <begin position="3"/>
        <end position="85"/>
    </location>
</feature>
<gene>
    <name evidence="5" type="ORF">ACFQJ9_18485</name>
</gene>
<comment type="caution">
    <text evidence="5">The sequence shown here is derived from an EMBL/GenBank/DDBJ whole genome shotgun (WGS) entry which is preliminary data.</text>
</comment>
<dbReference type="RefSeq" id="WP_279528116.1">
    <property type="nucleotide sequence ID" value="NZ_CP122312.1"/>
</dbReference>
<dbReference type="GO" id="GO:0004519">
    <property type="term" value="F:endonuclease activity"/>
    <property type="evidence" value="ECO:0007669"/>
    <property type="project" value="UniProtKB-KW"/>
</dbReference>
<dbReference type="Gene3D" id="3.40.50.1010">
    <property type="entry name" value="5'-nuclease"/>
    <property type="match status" value="1"/>
</dbReference>
<dbReference type="Gene3D" id="2.20.28.10">
    <property type="match status" value="1"/>
</dbReference>
<dbReference type="InterPro" id="IPR029060">
    <property type="entry name" value="PIN-like_dom_sf"/>
</dbReference>
<sequence>MQILDASAFIHEYSTDEQVASVPAVREELEGSSAYRFEAMEGSGMHVVVPGEDSIDQVRQAARKTGDADALSDTDVRVVAAALELDGTLVTDDYAMQNVADELDLDVEVIAREGIEEQREWQYQCQGCGRVFDAKKERCPVCGSDLTRKNPN</sequence>
<evidence type="ECO:0000259" key="4">
    <source>
        <dbReference type="Pfam" id="PF17146"/>
    </source>
</evidence>
<evidence type="ECO:0000256" key="3">
    <source>
        <dbReference type="ARBA" id="ARBA00022801"/>
    </source>
</evidence>
<accession>A0ABD5Z8H6</accession>
<evidence type="ECO:0000313" key="6">
    <source>
        <dbReference type="Proteomes" id="UP001596447"/>
    </source>
</evidence>
<keyword evidence="5" id="KW-0255">Endonuclease</keyword>
<proteinExistence type="predicted"/>
<evidence type="ECO:0000256" key="1">
    <source>
        <dbReference type="ARBA" id="ARBA00022722"/>
    </source>
</evidence>
<keyword evidence="2" id="KW-0479">Metal-binding</keyword>